<keyword evidence="1" id="KW-1133">Transmembrane helix</keyword>
<dbReference type="PANTHER" id="PTHR16255">
    <property type="entry name" value="REQUIRED FOR MEIOTIC NUCLEAR DIVISION PROTEIN 1 HOMOLOG"/>
    <property type="match status" value="1"/>
</dbReference>
<keyword evidence="1" id="KW-0812">Transmembrane</keyword>
<dbReference type="InterPro" id="IPR051624">
    <property type="entry name" value="RMD1/Sad1-interacting"/>
</dbReference>
<dbReference type="PANTHER" id="PTHR16255:SF1">
    <property type="entry name" value="REQUIRED FOR MEIOTIC NUCLEAR DIVISION PROTEIN 1 HOMOLOG"/>
    <property type="match status" value="1"/>
</dbReference>
<feature type="transmembrane region" description="Helical" evidence="1">
    <location>
        <begin position="295"/>
        <end position="313"/>
    </location>
</feature>
<dbReference type="Proteomes" id="UP000249354">
    <property type="component" value="Unassembled WGS sequence"/>
</dbReference>
<sequence length="315" mass="34888">MISPASIATQDSNAQDSTVQTLDSQTDSQALDSQADSQTSIAPVGLGWSGKAAIAVCAKIVGERIDTKAIERAKEPKIEQAGIIATNPLIIKAGTTGCAVILRYGVIVTFDLSLAEEKALLTTLQPYIREPISQDISENLPLTFRPKAKERLENGTLYLQACSAERLQVVAEALGKSVVLDYYETEVSSLFTKIKPFATAIQGKTRKPPKEEELLELIGGTLLIQQKMVGIVEVGEKPDPIWDYPELDRLYRRLEDEYELKERLIALERKLALVSTSVETSLSILQRDSSHRVEWYITILIVIEIAIALYEIWTK</sequence>
<dbReference type="AlphaFoldDB" id="A0A2W4U4S3"/>
<proteinExistence type="predicted"/>
<dbReference type="EMBL" id="QBMC01000156">
    <property type="protein sequence ID" value="PZO12209.1"/>
    <property type="molecule type" value="Genomic_DNA"/>
</dbReference>
<gene>
    <name evidence="3" type="ORF">DCF25_18050</name>
</gene>
<evidence type="ECO:0000259" key="2">
    <source>
        <dbReference type="Pfam" id="PF02582"/>
    </source>
</evidence>
<reference evidence="3 4" key="2">
    <citation type="submission" date="2018-06" db="EMBL/GenBank/DDBJ databases">
        <title>Metagenomic assembly of (sub)arctic Cyanobacteria and their associated microbiome from non-axenic cultures.</title>
        <authorList>
            <person name="Baurain D."/>
        </authorList>
    </citation>
    <scope>NUCLEOTIDE SEQUENCE [LARGE SCALE GENOMIC DNA]</scope>
    <source>
        <strain evidence="3">ULC129bin1</strain>
    </source>
</reference>
<comment type="caution">
    <text evidence="3">The sequence shown here is derived from an EMBL/GenBank/DDBJ whole genome shotgun (WGS) entry which is preliminary data.</text>
</comment>
<organism evidence="3 4">
    <name type="scientific">Leptolyngbya foveolarum</name>
    <dbReference type="NCBI Taxonomy" id="47253"/>
    <lineage>
        <taxon>Bacteria</taxon>
        <taxon>Bacillati</taxon>
        <taxon>Cyanobacteriota</taxon>
        <taxon>Cyanophyceae</taxon>
        <taxon>Leptolyngbyales</taxon>
        <taxon>Leptolyngbyaceae</taxon>
        <taxon>Leptolyngbya group</taxon>
        <taxon>Leptolyngbya</taxon>
    </lineage>
</organism>
<evidence type="ECO:0000313" key="3">
    <source>
        <dbReference type="EMBL" id="PZO12209.1"/>
    </source>
</evidence>
<protein>
    <recommendedName>
        <fullName evidence="2">DUF155 domain-containing protein</fullName>
    </recommendedName>
</protein>
<dbReference type="Pfam" id="PF02582">
    <property type="entry name" value="DUF155"/>
    <property type="match status" value="1"/>
</dbReference>
<evidence type="ECO:0000313" key="4">
    <source>
        <dbReference type="Proteomes" id="UP000249354"/>
    </source>
</evidence>
<feature type="domain" description="DUF155" evidence="2">
    <location>
        <begin position="100"/>
        <end position="267"/>
    </location>
</feature>
<accession>A0A2W4U4S3</accession>
<reference evidence="4" key="1">
    <citation type="submission" date="2018-04" db="EMBL/GenBank/DDBJ databases">
        <authorList>
            <person name="Cornet L."/>
        </authorList>
    </citation>
    <scope>NUCLEOTIDE SEQUENCE [LARGE SCALE GENOMIC DNA]</scope>
</reference>
<dbReference type="InterPro" id="IPR003734">
    <property type="entry name" value="DUF155"/>
</dbReference>
<keyword evidence="1" id="KW-0472">Membrane</keyword>
<name>A0A2W4U4S3_9CYAN</name>
<evidence type="ECO:0000256" key="1">
    <source>
        <dbReference type="SAM" id="Phobius"/>
    </source>
</evidence>